<dbReference type="RefSeq" id="WP_076498732.1">
    <property type="nucleotide sequence ID" value="NZ_FTOP01000002.1"/>
</dbReference>
<accession>A0A1N7KUN6</accession>
<dbReference type="AlphaFoldDB" id="A0A1N7KUN6"/>
<feature type="chain" id="PRO_5012771857" description="Sporulation related domain-containing protein" evidence="1">
    <location>
        <begin position="19"/>
        <end position="126"/>
    </location>
</feature>
<dbReference type="OrthoDB" id="839283at2"/>
<keyword evidence="3" id="KW-1185">Reference proteome</keyword>
<dbReference type="EMBL" id="FTOP01000002">
    <property type="protein sequence ID" value="SIS65261.1"/>
    <property type="molecule type" value="Genomic_DNA"/>
</dbReference>
<dbReference type="STRING" id="529505.SAMN05421761_102356"/>
<reference evidence="3" key="1">
    <citation type="submission" date="2017-01" db="EMBL/GenBank/DDBJ databases">
        <authorList>
            <person name="Varghese N."/>
            <person name="Submissions S."/>
        </authorList>
    </citation>
    <scope>NUCLEOTIDE SEQUENCE [LARGE SCALE GENOMIC DNA]</scope>
    <source>
        <strain evidence="3">DSM 46698</strain>
    </source>
</reference>
<feature type="signal peptide" evidence="1">
    <location>
        <begin position="1"/>
        <end position="18"/>
    </location>
</feature>
<sequence length="126" mass="14719">MKTLPFFLFLLLALPSFAQENLSKGNSSLLLYPEVYFVATMETSASEVSSNLLAFIEENKLSYRREGNELVFFRVFPSIQSAENSSKIIKTSIQNFLKDESKPLKYRLYGREYLPEKFLKYFLEFK</sequence>
<evidence type="ECO:0000256" key="1">
    <source>
        <dbReference type="SAM" id="SignalP"/>
    </source>
</evidence>
<proteinExistence type="predicted"/>
<organism evidence="2 3">
    <name type="scientific">Belliella pelovolcani</name>
    <dbReference type="NCBI Taxonomy" id="529505"/>
    <lineage>
        <taxon>Bacteria</taxon>
        <taxon>Pseudomonadati</taxon>
        <taxon>Bacteroidota</taxon>
        <taxon>Cytophagia</taxon>
        <taxon>Cytophagales</taxon>
        <taxon>Cyclobacteriaceae</taxon>
        <taxon>Belliella</taxon>
    </lineage>
</organism>
<protein>
    <recommendedName>
        <fullName evidence="4">Sporulation related domain-containing protein</fullName>
    </recommendedName>
</protein>
<gene>
    <name evidence="2" type="ORF">SAMN05421761_102356</name>
</gene>
<evidence type="ECO:0000313" key="2">
    <source>
        <dbReference type="EMBL" id="SIS65261.1"/>
    </source>
</evidence>
<evidence type="ECO:0000313" key="3">
    <source>
        <dbReference type="Proteomes" id="UP000186026"/>
    </source>
</evidence>
<evidence type="ECO:0008006" key="4">
    <source>
        <dbReference type="Google" id="ProtNLM"/>
    </source>
</evidence>
<keyword evidence="1" id="KW-0732">Signal</keyword>
<name>A0A1N7KUN6_9BACT</name>
<dbReference type="Proteomes" id="UP000186026">
    <property type="component" value="Unassembled WGS sequence"/>
</dbReference>